<dbReference type="Pfam" id="PF13385">
    <property type="entry name" value="Laminin_G_3"/>
    <property type="match status" value="1"/>
</dbReference>
<dbReference type="PANTHER" id="PTHR45710">
    <property type="entry name" value="C-TYPE LECTIN DOMAIN-CONTAINING PROTEIN 180"/>
    <property type="match status" value="1"/>
</dbReference>
<feature type="chain" id="PRO_5027785105" evidence="4">
    <location>
        <begin position="19"/>
        <end position="486"/>
    </location>
</feature>
<organism evidence="6 7">
    <name type="scientific">Actinia tenebrosa</name>
    <name type="common">Australian red waratah sea anemone</name>
    <dbReference type="NCBI Taxonomy" id="6105"/>
    <lineage>
        <taxon>Eukaryota</taxon>
        <taxon>Metazoa</taxon>
        <taxon>Cnidaria</taxon>
        <taxon>Anthozoa</taxon>
        <taxon>Hexacorallia</taxon>
        <taxon>Actiniaria</taxon>
        <taxon>Actiniidae</taxon>
        <taxon>Actinia</taxon>
    </lineage>
</organism>
<gene>
    <name evidence="7" type="primary">LOC116292015</name>
</gene>
<proteinExistence type="predicted"/>
<dbReference type="OrthoDB" id="5975010at2759"/>
<keyword evidence="2" id="KW-1015">Disulfide bond</keyword>
<feature type="region of interest" description="Disordered" evidence="3">
    <location>
        <begin position="178"/>
        <end position="201"/>
    </location>
</feature>
<evidence type="ECO:0000313" key="7">
    <source>
        <dbReference type="RefSeq" id="XP_031555108.1"/>
    </source>
</evidence>
<evidence type="ECO:0000313" key="6">
    <source>
        <dbReference type="Proteomes" id="UP000515163"/>
    </source>
</evidence>
<dbReference type="AlphaFoldDB" id="A0A6P8HJQ0"/>
<dbReference type="GeneID" id="116292015"/>
<dbReference type="Gene3D" id="2.60.120.200">
    <property type="match status" value="1"/>
</dbReference>
<dbReference type="SMART" id="SM00560">
    <property type="entry name" value="LamGL"/>
    <property type="match status" value="1"/>
</dbReference>
<evidence type="ECO:0000259" key="5">
    <source>
        <dbReference type="PROSITE" id="PS50041"/>
    </source>
</evidence>
<dbReference type="SUPFAM" id="SSF49899">
    <property type="entry name" value="Concanavalin A-like lectins/glucanases"/>
    <property type="match status" value="1"/>
</dbReference>
<name>A0A6P8HJQ0_ACTTE</name>
<dbReference type="RefSeq" id="XP_031555108.1">
    <property type="nucleotide sequence ID" value="XM_031699248.1"/>
</dbReference>
<evidence type="ECO:0000256" key="1">
    <source>
        <dbReference type="ARBA" id="ARBA00022729"/>
    </source>
</evidence>
<dbReference type="InterPro" id="IPR001304">
    <property type="entry name" value="C-type_lectin-like"/>
</dbReference>
<keyword evidence="1 4" id="KW-0732">Signal</keyword>
<keyword evidence="6" id="KW-1185">Reference proteome</keyword>
<evidence type="ECO:0000256" key="2">
    <source>
        <dbReference type="ARBA" id="ARBA00023157"/>
    </source>
</evidence>
<feature type="region of interest" description="Disordered" evidence="3">
    <location>
        <begin position="398"/>
        <end position="427"/>
    </location>
</feature>
<dbReference type="Pfam" id="PF00059">
    <property type="entry name" value="Lectin_C"/>
    <property type="match status" value="1"/>
</dbReference>
<dbReference type="PANTHER" id="PTHR45710:SF36">
    <property type="entry name" value="C-TYPE LECTIN DOMAIN-CONTAINING PROTEIN"/>
    <property type="match status" value="1"/>
</dbReference>
<dbReference type="CDD" id="cd00037">
    <property type="entry name" value="CLECT"/>
    <property type="match status" value="1"/>
</dbReference>
<protein>
    <submittedName>
        <fullName evidence="7">Uncharacterized protein LOC116292015</fullName>
    </submittedName>
</protein>
<accession>A0A6P8HJQ0</accession>
<dbReference type="InterPro" id="IPR050828">
    <property type="entry name" value="C-type_lectin/matrix_domain"/>
</dbReference>
<evidence type="ECO:0000256" key="4">
    <source>
        <dbReference type="SAM" id="SignalP"/>
    </source>
</evidence>
<dbReference type="InParanoid" id="A0A6P8HJQ0"/>
<dbReference type="InterPro" id="IPR006558">
    <property type="entry name" value="LamG-like"/>
</dbReference>
<dbReference type="PROSITE" id="PS50041">
    <property type="entry name" value="C_TYPE_LECTIN_2"/>
    <property type="match status" value="1"/>
</dbReference>
<dbReference type="SUPFAM" id="SSF56436">
    <property type="entry name" value="C-type lectin-like"/>
    <property type="match status" value="1"/>
</dbReference>
<dbReference type="InterPro" id="IPR016186">
    <property type="entry name" value="C-type_lectin-like/link_sf"/>
</dbReference>
<feature type="domain" description="C-type lectin" evidence="5">
    <location>
        <begin position="421"/>
        <end position="484"/>
    </location>
</feature>
<evidence type="ECO:0000256" key="3">
    <source>
        <dbReference type="SAM" id="MobiDB-lite"/>
    </source>
</evidence>
<dbReference type="KEGG" id="aten:116292015"/>
<dbReference type="SMART" id="SM00034">
    <property type="entry name" value="CLECT"/>
    <property type="match status" value="1"/>
</dbReference>
<dbReference type="Gene3D" id="3.10.100.10">
    <property type="entry name" value="Mannose-Binding Protein A, subunit A"/>
    <property type="match status" value="1"/>
</dbReference>
<feature type="signal peptide" evidence="4">
    <location>
        <begin position="1"/>
        <end position="18"/>
    </location>
</feature>
<reference evidence="7" key="1">
    <citation type="submission" date="2025-08" db="UniProtKB">
        <authorList>
            <consortium name="RefSeq"/>
        </authorList>
    </citation>
    <scope>IDENTIFICATION</scope>
    <source>
        <tissue evidence="7">Tentacle</tissue>
    </source>
</reference>
<dbReference type="Proteomes" id="UP000515163">
    <property type="component" value="Unplaced"/>
</dbReference>
<sequence length="486" mass="53117">MWLVTLVEISTFIAVGIASNFYVDTVNGCDTPIFHRHHGNALLNHVIKTLPLFFADCMTACQETLGCFSINYYKNQGFVCDLNRSTKTQDPGSFVRMSGYEYAEAEKKKYCEKSKCHSKEALPDGWFSLDDSKFKFISDKKSWQDSKQHCQTFGAKLASFESELESRFVHQTMNMTSTVNTPAPSGDNPTTPSGGGGNSGGTTLVAVKMDGTDPSETFSMFNGAAAVDVDGKRAVFFDGMDDYATVPRFDITGDLTIAFWVKAEVASNKYLFSDFDAANNKYMFRIYVSLGKLAFSLQGTTGSAIIGPLKSSSNFPLNVWVHAAITWNRSTKEGKVFLDGNPEGSMTSTANDLNTYNSPNQNFEIGARKQGSSTQFSGYMQELFVIEKALSQAEITALKDNGPSAGPNPAPTPAADGGGPWVGLNDVTTEGTFQWSDGSPLTYYQLQSSDNTEEKDCVLLPNDGDSSSKWIVAECTQENPFLCKKH</sequence>
<dbReference type="InterPro" id="IPR016187">
    <property type="entry name" value="CTDL_fold"/>
</dbReference>
<dbReference type="InterPro" id="IPR013320">
    <property type="entry name" value="ConA-like_dom_sf"/>
</dbReference>